<evidence type="ECO:0000256" key="5">
    <source>
        <dbReference type="ARBA" id="ARBA00022490"/>
    </source>
</evidence>
<dbReference type="PANTHER" id="PTHR42930">
    <property type="entry name" value="PHOSPHATE-SPECIFIC TRANSPORT SYSTEM ACCESSORY PROTEIN PHOU"/>
    <property type="match status" value="1"/>
</dbReference>
<dbReference type="AlphaFoldDB" id="E8LBV0"/>
<dbReference type="NCBIfam" id="TIGR02135">
    <property type="entry name" value="phoU_full"/>
    <property type="match status" value="1"/>
</dbReference>
<dbReference type="EMBL" id="AEVN01000010">
    <property type="protein sequence ID" value="EFY05690.1"/>
    <property type="molecule type" value="Genomic_DNA"/>
</dbReference>
<dbReference type="Pfam" id="PF01895">
    <property type="entry name" value="PhoU"/>
    <property type="match status" value="2"/>
</dbReference>
<comment type="subcellular location">
    <subcellularLocation>
        <location evidence="1 7">Cytoplasm</location>
    </subcellularLocation>
</comment>
<sequence length="223" mass="25739">MQGERNNKMTRNKFNEELKQLLNSVRVMGVNLEDTLDKVIANLEQKDAALAQQIISDDDNFDNSEVNIEKQCLELVLTQTPVATDWREIASCLKLVGDMERIADHCSDISQYTLKLIEKDPVPLPDNFMAMLQVMRQMVYDSISAISENDLELANKVIATDDEVDNYFAEMRQHLTTVMQQKPQYVPQYVDYLMIAKYVERIADHSTNIAQWVMFVVKNELKN</sequence>
<comment type="caution">
    <text evidence="9">The sequence shown here is derived from an EMBL/GenBank/DDBJ whole genome shotgun (WGS) entry which is preliminary data.</text>
</comment>
<evidence type="ECO:0000256" key="4">
    <source>
        <dbReference type="ARBA" id="ARBA00022448"/>
    </source>
</evidence>
<gene>
    <name evidence="9" type="primary">phoU</name>
    <name evidence="9" type="ORF">HMPREF9443_00313</name>
</gene>
<dbReference type="HOGENOM" id="CLU_078518_3_0_9"/>
<keyword evidence="6 7" id="KW-0592">Phosphate transport</keyword>
<feature type="domain" description="PhoU" evidence="8">
    <location>
        <begin position="130"/>
        <end position="213"/>
    </location>
</feature>
<accession>E8LBV0</accession>
<name>E8LBV0_9FIRM</name>
<dbReference type="GO" id="GO:0006817">
    <property type="term" value="P:phosphate ion transport"/>
    <property type="evidence" value="ECO:0007669"/>
    <property type="project" value="UniProtKB-KW"/>
</dbReference>
<evidence type="ECO:0000256" key="2">
    <source>
        <dbReference type="ARBA" id="ARBA00008107"/>
    </source>
</evidence>
<dbReference type="PIRSF" id="PIRSF003107">
    <property type="entry name" value="PhoU"/>
    <property type="match status" value="1"/>
</dbReference>
<comment type="function">
    <text evidence="7">Plays a role in the regulation of phosphate uptake.</text>
</comment>
<comment type="subunit">
    <text evidence="3 7">Homodimer.</text>
</comment>
<keyword evidence="10" id="KW-1185">Reference proteome</keyword>
<protein>
    <recommendedName>
        <fullName evidence="7">Phosphate-specific transport system accessory protein PhoU</fullName>
    </recommendedName>
</protein>
<evidence type="ECO:0000313" key="9">
    <source>
        <dbReference type="EMBL" id="EFY05690.1"/>
    </source>
</evidence>
<comment type="similarity">
    <text evidence="2 7">Belongs to the PhoU family.</text>
</comment>
<evidence type="ECO:0000313" key="10">
    <source>
        <dbReference type="Proteomes" id="UP000004923"/>
    </source>
</evidence>
<dbReference type="InterPro" id="IPR028366">
    <property type="entry name" value="PhoU"/>
</dbReference>
<dbReference type="SUPFAM" id="SSF109755">
    <property type="entry name" value="PhoU-like"/>
    <property type="match status" value="1"/>
</dbReference>
<dbReference type="eggNOG" id="COG0704">
    <property type="taxonomic scope" value="Bacteria"/>
</dbReference>
<reference evidence="9 10" key="1">
    <citation type="submission" date="2011-01" db="EMBL/GenBank/DDBJ databases">
        <authorList>
            <person name="Weinstock G."/>
            <person name="Sodergren E."/>
            <person name="Clifton S."/>
            <person name="Fulton L."/>
            <person name="Fulton B."/>
            <person name="Courtney L."/>
            <person name="Fronick C."/>
            <person name="Harrison M."/>
            <person name="Strong C."/>
            <person name="Farmer C."/>
            <person name="Delahaunty K."/>
            <person name="Markovic C."/>
            <person name="Hall O."/>
            <person name="Minx P."/>
            <person name="Tomlinson C."/>
            <person name="Mitreva M."/>
            <person name="Hou S."/>
            <person name="Chen J."/>
            <person name="Wollam A."/>
            <person name="Pepin K.H."/>
            <person name="Johnson M."/>
            <person name="Bhonagiri V."/>
            <person name="Zhang X."/>
            <person name="Suruliraj S."/>
            <person name="Warren W."/>
            <person name="Chinwalla A."/>
            <person name="Mardis E.R."/>
            <person name="Wilson R.K."/>
        </authorList>
    </citation>
    <scope>NUCLEOTIDE SEQUENCE [LARGE SCALE GENOMIC DNA]</scope>
    <source>
        <strain evidence="9 10">YIT 12067</strain>
    </source>
</reference>
<dbReference type="InterPro" id="IPR038078">
    <property type="entry name" value="PhoU-like_sf"/>
</dbReference>
<organism evidence="9 10">
    <name type="scientific">Phascolarctobacterium succinatutens YIT 12067</name>
    <dbReference type="NCBI Taxonomy" id="626939"/>
    <lineage>
        <taxon>Bacteria</taxon>
        <taxon>Bacillati</taxon>
        <taxon>Bacillota</taxon>
        <taxon>Negativicutes</taxon>
        <taxon>Acidaminococcales</taxon>
        <taxon>Acidaminococcaceae</taxon>
        <taxon>Phascolarctobacterium</taxon>
    </lineage>
</organism>
<dbReference type="GO" id="GO:0045936">
    <property type="term" value="P:negative regulation of phosphate metabolic process"/>
    <property type="evidence" value="ECO:0007669"/>
    <property type="project" value="InterPro"/>
</dbReference>
<evidence type="ECO:0000256" key="6">
    <source>
        <dbReference type="ARBA" id="ARBA00022592"/>
    </source>
</evidence>
<evidence type="ECO:0000256" key="7">
    <source>
        <dbReference type="PIRNR" id="PIRNR003107"/>
    </source>
</evidence>
<evidence type="ECO:0000256" key="3">
    <source>
        <dbReference type="ARBA" id="ARBA00011738"/>
    </source>
</evidence>
<keyword evidence="4 7" id="KW-0813">Transport</keyword>
<dbReference type="PANTHER" id="PTHR42930:SF3">
    <property type="entry name" value="PHOSPHATE-SPECIFIC TRANSPORT SYSTEM ACCESSORY PROTEIN PHOU"/>
    <property type="match status" value="1"/>
</dbReference>
<dbReference type="FunFam" id="1.20.58.220:FF:000004">
    <property type="entry name" value="Phosphate-specific transport system accessory protein PhoU"/>
    <property type="match status" value="1"/>
</dbReference>
<evidence type="ECO:0000256" key="1">
    <source>
        <dbReference type="ARBA" id="ARBA00004496"/>
    </source>
</evidence>
<feature type="domain" description="PhoU" evidence="8">
    <location>
        <begin position="26"/>
        <end position="112"/>
    </location>
</feature>
<dbReference type="GO" id="GO:0030643">
    <property type="term" value="P:intracellular phosphate ion homeostasis"/>
    <property type="evidence" value="ECO:0007669"/>
    <property type="project" value="InterPro"/>
</dbReference>
<dbReference type="InterPro" id="IPR026022">
    <property type="entry name" value="PhoU_dom"/>
</dbReference>
<proteinExistence type="inferred from homology"/>
<dbReference type="GO" id="GO:0005737">
    <property type="term" value="C:cytoplasm"/>
    <property type="evidence" value="ECO:0007669"/>
    <property type="project" value="UniProtKB-SubCell"/>
</dbReference>
<dbReference type="Proteomes" id="UP000004923">
    <property type="component" value="Unassembled WGS sequence"/>
</dbReference>
<dbReference type="Gene3D" id="1.20.58.220">
    <property type="entry name" value="Phosphate transport system protein phou homolog 2, domain 2"/>
    <property type="match status" value="1"/>
</dbReference>
<evidence type="ECO:0000259" key="8">
    <source>
        <dbReference type="Pfam" id="PF01895"/>
    </source>
</evidence>
<keyword evidence="5 7" id="KW-0963">Cytoplasm</keyword>